<gene>
    <name evidence="11" type="ORF">BOA8489_03056</name>
</gene>
<name>A0A238J3K5_9RHOB</name>
<keyword evidence="8 11" id="KW-0413">Isomerase</keyword>
<dbReference type="GO" id="GO:0003755">
    <property type="term" value="F:peptidyl-prolyl cis-trans isomerase activity"/>
    <property type="evidence" value="ECO:0007669"/>
    <property type="project" value="UniProtKB-KW"/>
</dbReference>
<dbReference type="RefSeq" id="WP_093975131.1">
    <property type="nucleotide sequence ID" value="NZ_FXXQ01000011.1"/>
</dbReference>
<dbReference type="InterPro" id="IPR046357">
    <property type="entry name" value="PPIase_dom_sf"/>
</dbReference>
<evidence type="ECO:0000259" key="10">
    <source>
        <dbReference type="PROSITE" id="PS50198"/>
    </source>
</evidence>
<feature type="signal peptide" evidence="9">
    <location>
        <begin position="1"/>
        <end position="23"/>
    </location>
</feature>
<feature type="domain" description="PpiC" evidence="10">
    <location>
        <begin position="134"/>
        <end position="223"/>
    </location>
</feature>
<evidence type="ECO:0000313" key="11">
    <source>
        <dbReference type="EMBL" id="SMX24923.1"/>
    </source>
</evidence>
<dbReference type="InterPro" id="IPR000297">
    <property type="entry name" value="PPIase_PpiC"/>
</dbReference>
<evidence type="ECO:0000256" key="6">
    <source>
        <dbReference type="ARBA" id="ARBA00030642"/>
    </source>
</evidence>
<dbReference type="PANTHER" id="PTHR47245:SF2">
    <property type="entry name" value="PEPTIDYL-PROLYL CIS-TRANS ISOMERASE HP_0175-RELATED"/>
    <property type="match status" value="1"/>
</dbReference>
<dbReference type="InterPro" id="IPR050245">
    <property type="entry name" value="PrsA_foldase"/>
</dbReference>
<evidence type="ECO:0000256" key="2">
    <source>
        <dbReference type="ARBA" id="ARBA00007656"/>
    </source>
</evidence>
<dbReference type="AlphaFoldDB" id="A0A238J3K5"/>
<protein>
    <recommendedName>
        <fullName evidence="4">Parvulin-like PPIase</fullName>
        <ecNumber evidence="3">5.2.1.8</ecNumber>
    </recommendedName>
    <alternativeName>
        <fullName evidence="6">Peptidyl-prolyl cis-trans isomerase plp</fullName>
    </alternativeName>
    <alternativeName>
        <fullName evidence="7">Rotamase plp</fullName>
    </alternativeName>
</protein>
<dbReference type="SUPFAM" id="SSF109998">
    <property type="entry name" value="Triger factor/SurA peptide-binding domain-like"/>
    <property type="match status" value="1"/>
</dbReference>
<comment type="similarity">
    <text evidence="2">Belongs to the PpiC/parvulin rotamase family.</text>
</comment>
<dbReference type="Gene3D" id="3.10.50.40">
    <property type="match status" value="1"/>
</dbReference>
<comment type="catalytic activity">
    <reaction evidence="1">
        <text>[protein]-peptidylproline (omega=180) = [protein]-peptidylproline (omega=0)</text>
        <dbReference type="Rhea" id="RHEA:16237"/>
        <dbReference type="Rhea" id="RHEA-COMP:10747"/>
        <dbReference type="Rhea" id="RHEA-COMP:10748"/>
        <dbReference type="ChEBI" id="CHEBI:83833"/>
        <dbReference type="ChEBI" id="CHEBI:83834"/>
        <dbReference type="EC" id="5.2.1.8"/>
    </reaction>
</comment>
<evidence type="ECO:0000256" key="4">
    <source>
        <dbReference type="ARBA" id="ARBA00018370"/>
    </source>
</evidence>
<keyword evidence="5 8" id="KW-0697">Rotamase</keyword>
<keyword evidence="12" id="KW-1185">Reference proteome</keyword>
<evidence type="ECO:0000256" key="3">
    <source>
        <dbReference type="ARBA" id="ARBA00013194"/>
    </source>
</evidence>
<dbReference type="PROSITE" id="PS50198">
    <property type="entry name" value="PPIC_PPIASE_2"/>
    <property type="match status" value="1"/>
</dbReference>
<keyword evidence="9" id="KW-0732">Signal</keyword>
<evidence type="ECO:0000256" key="5">
    <source>
        <dbReference type="ARBA" id="ARBA00023110"/>
    </source>
</evidence>
<feature type="chain" id="PRO_5012940942" description="Parvulin-like PPIase" evidence="9">
    <location>
        <begin position="24"/>
        <end position="282"/>
    </location>
</feature>
<dbReference type="PROSITE" id="PS01096">
    <property type="entry name" value="PPIC_PPIASE_1"/>
    <property type="match status" value="1"/>
</dbReference>
<proteinExistence type="inferred from homology"/>
<dbReference type="EC" id="5.2.1.8" evidence="3"/>
<dbReference type="Proteomes" id="UP000201838">
    <property type="component" value="Unassembled WGS sequence"/>
</dbReference>
<evidence type="ECO:0000313" key="12">
    <source>
        <dbReference type="Proteomes" id="UP000201838"/>
    </source>
</evidence>
<dbReference type="EMBL" id="FXXQ01000011">
    <property type="protein sequence ID" value="SMX24923.1"/>
    <property type="molecule type" value="Genomic_DNA"/>
</dbReference>
<dbReference type="PANTHER" id="PTHR47245">
    <property type="entry name" value="PEPTIDYLPROLYL ISOMERASE"/>
    <property type="match status" value="1"/>
</dbReference>
<accession>A0A238J3K5</accession>
<evidence type="ECO:0000256" key="7">
    <source>
        <dbReference type="ARBA" id="ARBA00031484"/>
    </source>
</evidence>
<reference evidence="11 12" key="1">
    <citation type="submission" date="2017-05" db="EMBL/GenBank/DDBJ databases">
        <authorList>
            <person name="Song R."/>
            <person name="Chenine A.L."/>
            <person name="Ruprecht R.M."/>
        </authorList>
    </citation>
    <scope>NUCLEOTIDE SEQUENCE [LARGE SCALE GENOMIC DNA]</scope>
    <source>
        <strain evidence="11 12">CECT 8489</strain>
    </source>
</reference>
<sequence>MAFKQTFSAACVALFALSTPIHAEGHASADTVVATVNGVDITLAHMIVLKQRLPAQYQSLPADVLFNGILDQLVQQTVLGQSGDGLSPGSQATLENEERALRASELIQGITDEAITDEALQAAYEETYAEIDAETEYNASHILVETEEEALAIIEEIAAGAEFALVAQEKSTGPSGPNGGQLGWFGTGAMVAPFEEAVVAMEAGTVSAPVQTQFGWHVIRLNETRVTEAPPLEAVRGDLIAQLRQVAVEARVAELTEGADITRITIEEIDPALLDDLSLLEK</sequence>
<organism evidence="11 12">
    <name type="scientific">Boseongicola aestuarii</name>
    <dbReference type="NCBI Taxonomy" id="1470561"/>
    <lineage>
        <taxon>Bacteria</taxon>
        <taxon>Pseudomonadati</taxon>
        <taxon>Pseudomonadota</taxon>
        <taxon>Alphaproteobacteria</taxon>
        <taxon>Rhodobacterales</taxon>
        <taxon>Paracoccaceae</taxon>
        <taxon>Boseongicola</taxon>
    </lineage>
</organism>
<evidence type="ECO:0000256" key="1">
    <source>
        <dbReference type="ARBA" id="ARBA00000971"/>
    </source>
</evidence>
<evidence type="ECO:0000256" key="8">
    <source>
        <dbReference type="PROSITE-ProRule" id="PRU00278"/>
    </source>
</evidence>
<dbReference type="InterPro" id="IPR023058">
    <property type="entry name" value="PPIase_PpiC_CS"/>
</dbReference>
<evidence type="ECO:0000256" key="9">
    <source>
        <dbReference type="SAM" id="SignalP"/>
    </source>
</evidence>
<dbReference type="SUPFAM" id="SSF54534">
    <property type="entry name" value="FKBP-like"/>
    <property type="match status" value="1"/>
</dbReference>
<dbReference type="OrthoDB" id="14196at2"/>
<dbReference type="Pfam" id="PF00639">
    <property type="entry name" value="Rotamase"/>
    <property type="match status" value="1"/>
</dbReference>
<dbReference type="InterPro" id="IPR027304">
    <property type="entry name" value="Trigger_fact/SurA_dom_sf"/>
</dbReference>